<evidence type="ECO:0000313" key="3">
    <source>
        <dbReference type="EMBL" id="CUA95616.1"/>
    </source>
</evidence>
<evidence type="ECO:0000259" key="2">
    <source>
        <dbReference type="Pfam" id="PF20091"/>
    </source>
</evidence>
<dbReference type="EMBL" id="CYHE01000004">
    <property type="protein sequence ID" value="CUA95616.1"/>
    <property type="molecule type" value="Genomic_DNA"/>
</dbReference>
<gene>
    <name evidence="3" type="ORF">Ga0061067_10475</name>
</gene>
<feature type="signal peptide" evidence="1">
    <location>
        <begin position="1"/>
        <end position="22"/>
    </location>
</feature>
<name>A0A0K6HXR7_9HYPH</name>
<dbReference type="Pfam" id="PF20091">
    <property type="entry name" value="Abhydrolase_10"/>
    <property type="match status" value="1"/>
</dbReference>
<feature type="chain" id="PRO_5005504458" description="Alpha/beta hydrolase domain-containing protein" evidence="1">
    <location>
        <begin position="23"/>
        <end position="644"/>
    </location>
</feature>
<dbReference type="OrthoDB" id="9779952at2"/>
<proteinExistence type="predicted"/>
<organism evidence="3 4">
    <name type="scientific">Pannonibacter indicus</name>
    <dbReference type="NCBI Taxonomy" id="466044"/>
    <lineage>
        <taxon>Bacteria</taxon>
        <taxon>Pseudomonadati</taxon>
        <taxon>Pseudomonadota</taxon>
        <taxon>Alphaproteobacteria</taxon>
        <taxon>Hyphomicrobiales</taxon>
        <taxon>Stappiaceae</taxon>
        <taxon>Pannonibacter</taxon>
    </lineage>
</organism>
<dbReference type="Proteomes" id="UP000183900">
    <property type="component" value="Unassembled WGS sequence"/>
</dbReference>
<reference evidence="4" key="1">
    <citation type="submission" date="2015-08" db="EMBL/GenBank/DDBJ databases">
        <authorList>
            <person name="Varghese N."/>
        </authorList>
    </citation>
    <scope>NUCLEOTIDE SEQUENCE [LARGE SCALE GENOMIC DNA]</scope>
    <source>
        <strain evidence="4">DSM 23407</strain>
    </source>
</reference>
<evidence type="ECO:0000313" key="4">
    <source>
        <dbReference type="Proteomes" id="UP000183900"/>
    </source>
</evidence>
<sequence length="644" mass="69057">MGRTSHLLLAAAMAACLAFPFAADQSQARVTGFTVISQRPVFEGRTFGAVGAYERIDAIAEFAVDPDEPRLDAIAGVDDAPVNAEGDVEFSANVTILKPADPARASGLLFYEIANRGRSISPILLNLAPGASVPDKAADAGDGFLMARGDTIVWSGWQHDVAPDLFRLNLPVLEGKTGLAREQFVFDRLEETNTLKLSYPLAVLDPASVRVTVQAAPDAPAVPLAFVIDNESQITITRSKDHDAGAIHEVVYTAKNPVPAGLGFAAVSDLNSFLRGLPGHEAMPPLKNIRHTVVMGISQSGRFLRDFLYLGFNADGLGRKVFDGAMVHVAGSRKLFLNYPFSQPGRYSRQHEEHDYPGDQFPFSYAMSSDPLTNRTDSVLARCEASSTCPKLMHSDSSTEFWQARSALITLGPDGAPLTMPENVRLYGLASVPHLNTWTARPAENASCLFAFNPLSPAPVMRALYDAMAKWVEGSGLPPESRFPSLADGTLVPHDGFTMPLIGGVHLKPPYNVVRVENHTAVPPLHGAAYPAFVPAVDQDGLETGGIRLPAVAAPAATYLGWNLRRKGYAEGALCGLAGSYIPLPRSNLAEDGRKPFAQRYETKQAYLAAVEGAAKDLIKAGYMLEADMGLVVERAKEDAAALP</sequence>
<dbReference type="AlphaFoldDB" id="A0A0K6HXR7"/>
<dbReference type="PROSITE" id="PS51257">
    <property type="entry name" value="PROKAR_LIPOPROTEIN"/>
    <property type="match status" value="1"/>
</dbReference>
<evidence type="ECO:0000256" key="1">
    <source>
        <dbReference type="SAM" id="SignalP"/>
    </source>
</evidence>
<keyword evidence="4" id="KW-1185">Reference proteome</keyword>
<feature type="domain" description="Alpha/beta hydrolase" evidence="2">
    <location>
        <begin position="250"/>
        <end position="629"/>
    </location>
</feature>
<accession>A0A0K6HXR7</accession>
<dbReference type="RefSeq" id="WP_055455371.1">
    <property type="nucleotide sequence ID" value="NZ_JBKBKM010000002.1"/>
</dbReference>
<keyword evidence="1" id="KW-0732">Signal</keyword>
<protein>
    <recommendedName>
        <fullName evidence="2">Alpha/beta hydrolase domain-containing protein</fullName>
    </recommendedName>
</protein>
<dbReference type="InterPro" id="IPR045394">
    <property type="entry name" value="Abhydrolase_dom"/>
</dbReference>